<reference evidence="4 5" key="1">
    <citation type="submission" date="2011-10" db="EMBL/GenBank/DDBJ databases">
        <title>Genome Sequence of Commensalibacter intestini A911, isolated from Drosophila gut.</title>
        <authorList>
            <person name="Lee W.-J."/>
            <person name="Kim E.-K."/>
        </authorList>
    </citation>
    <scope>NUCLEOTIDE SEQUENCE [LARGE SCALE GENOMIC DNA]</scope>
    <source>
        <strain evidence="4 5">A911</strain>
    </source>
</reference>
<dbReference type="InterPro" id="IPR046454">
    <property type="entry name" value="GpA_endonuclease"/>
</dbReference>
<dbReference type="EMBL" id="AGFR01000005">
    <property type="protein sequence ID" value="EHD14103.1"/>
    <property type="molecule type" value="Genomic_DNA"/>
</dbReference>
<proteinExistence type="inferred from homology"/>
<dbReference type="Pfam" id="PF05876">
    <property type="entry name" value="GpA_ATPase"/>
    <property type="match status" value="1"/>
</dbReference>
<dbReference type="PATRIC" id="fig|1088868.3.peg.968"/>
<dbReference type="GO" id="GO:0016887">
    <property type="term" value="F:ATP hydrolysis activity"/>
    <property type="evidence" value="ECO:0007669"/>
    <property type="project" value="InterPro"/>
</dbReference>
<evidence type="ECO:0000259" key="2">
    <source>
        <dbReference type="Pfam" id="PF05876"/>
    </source>
</evidence>
<dbReference type="PANTHER" id="PTHR34413:SF2">
    <property type="entry name" value="PROPHAGE TAIL FIBER ASSEMBLY PROTEIN HOMOLOG TFAE-RELATED"/>
    <property type="match status" value="1"/>
</dbReference>
<dbReference type="AlphaFoldDB" id="G6F021"/>
<dbReference type="InterPro" id="IPR046453">
    <property type="entry name" value="GpA_ATPase"/>
</dbReference>
<dbReference type="InterPro" id="IPR051220">
    <property type="entry name" value="TFA_Chaperone"/>
</dbReference>
<feature type="compositionally biased region" description="Basic and acidic residues" evidence="1">
    <location>
        <begin position="573"/>
        <end position="595"/>
    </location>
</feature>
<dbReference type="eggNOG" id="COG5525">
    <property type="taxonomic scope" value="Bacteria"/>
</dbReference>
<feature type="domain" description="Phage terminase large subunit GpA ATPase" evidence="2">
    <location>
        <begin position="2"/>
        <end position="243"/>
    </location>
</feature>
<gene>
    <name evidence="4" type="ORF">CIN_09670</name>
</gene>
<sequence length="595" mass="66411">MGMMDAITDPRVEKVSVMKSARVGYTKIIDHVVGYYLHQDPSPILVVQPRVEDAEDYSKSEIAPMLRDTTVLADIAPDPKTRSGENTLLKKTMKNGASIALVGANSPGGFRRITVKIVLFDEVDGYPVGGAGSEGDQIALGTKRSETFWNRKIVAGSTPTIKGLSRIEKLYQEGDQRRFYVPCPQCGEFQILEWGGKDVAHGVKWDKDEQGKDLPETAHYVCKHNGCIIAEQDKPDLIHGGEWRAAAPFKGHASFHINSLYSLMPNARWSLLVAEFLRVKSDPIELQTFVNTTLGETFEDRGEGALSELTLARRAEVWAGEVPEGVVLLTAAGDTQDDRVELEIVGWGRNEERWSIAHVVIDGDPDCPALWQEVDHVLKRQWVKANGQAFSIMAACIDSGGHHTQRVYEFCKARLGRRIWAIKGESAQGGQRSPVWPSKRPTRRTKGFRPYIIGVNAAKDIIRSRLKLEQPPPETACPGYMHYPQDRDVNFFAQLVSERSVRKRIGGKDVRVWEQTPGRANEALDLAVYSYAALCGLMQQGVKLNSLADRMEQNHEPLKMVEQTVEVSGLPKEQQDQSEKKDPVKARKEFVKGFL</sequence>
<name>G6F021_9PROT</name>
<comment type="caution">
    <text evidence="4">The sequence shown here is derived from an EMBL/GenBank/DDBJ whole genome shotgun (WGS) entry which is preliminary data.</text>
</comment>
<dbReference type="GO" id="GO:0005524">
    <property type="term" value="F:ATP binding"/>
    <property type="evidence" value="ECO:0007669"/>
    <property type="project" value="InterPro"/>
</dbReference>
<organism evidence="4 5">
    <name type="scientific">Commensalibacter intestini A911</name>
    <dbReference type="NCBI Taxonomy" id="1088868"/>
    <lineage>
        <taxon>Bacteria</taxon>
        <taxon>Pseudomonadati</taxon>
        <taxon>Pseudomonadota</taxon>
        <taxon>Alphaproteobacteria</taxon>
        <taxon>Acetobacterales</taxon>
        <taxon>Acetobacteraceae</taxon>
    </lineage>
</organism>
<dbReference type="Pfam" id="PF20454">
    <property type="entry name" value="GpA_nuclease"/>
    <property type="match status" value="1"/>
</dbReference>
<dbReference type="STRING" id="1088868.CIN_09670"/>
<protein>
    <submittedName>
        <fullName evidence="4">Large terminase protein</fullName>
    </submittedName>
</protein>
<evidence type="ECO:0000313" key="5">
    <source>
        <dbReference type="Proteomes" id="UP000005939"/>
    </source>
</evidence>
<dbReference type="Proteomes" id="UP000005939">
    <property type="component" value="Unassembled WGS sequence"/>
</dbReference>
<feature type="region of interest" description="Disordered" evidence="1">
    <location>
        <begin position="566"/>
        <end position="595"/>
    </location>
</feature>
<evidence type="ECO:0000313" key="4">
    <source>
        <dbReference type="EMBL" id="EHD14103.1"/>
    </source>
</evidence>
<feature type="domain" description="Terminase large subunit GpA endonuclease" evidence="3">
    <location>
        <begin position="252"/>
        <end position="535"/>
    </location>
</feature>
<accession>G6F021</accession>
<dbReference type="HAMAP" id="MF_04144">
    <property type="entry name" value="TERL_LAMBDA"/>
    <property type="match status" value="1"/>
</dbReference>
<dbReference type="GO" id="GO:0004519">
    <property type="term" value="F:endonuclease activity"/>
    <property type="evidence" value="ECO:0007669"/>
    <property type="project" value="InterPro"/>
</dbReference>
<dbReference type="InterPro" id="IPR008866">
    <property type="entry name" value="Phage_lambda_GpA-like"/>
</dbReference>
<evidence type="ECO:0000259" key="3">
    <source>
        <dbReference type="Pfam" id="PF20454"/>
    </source>
</evidence>
<dbReference type="PANTHER" id="PTHR34413">
    <property type="entry name" value="PROPHAGE TAIL FIBER ASSEMBLY PROTEIN HOMOLOG TFAE-RELATED-RELATED"/>
    <property type="match status" value="1"/>
</dbReference>
<evidence type="ECO:0000256" key="1">
    <source>
        <dbReference type="SAM" id="MobiDB-lite"/>
    </source>
</evidence>